<evidence type="ECO:0000259" key="2">
    <source>
        <dbReference type="PROSITE" id="PS51898"/>
    </source>
</evidence>
<comment type="caution">
    <text evidence="3">The sequence shown here is derived from an EMBL/GenBank/DDBJ whole genome shotgun (WGS) entry which is preliminary data.</text>
</comment>
<evidence type="ECO:0000256" key="1">
    <source>
        <dbReference type="ARBA" id="ARBA00023172"/>
    </source>
</evidence>
<dbReference type="EMBL" id="BARV01029126">
    <property type="protein sequence ID" value="GAI41434.1"/>
    <property type="molecule type" value="Genomic_DNA"/>
</dbReference>
<organism evidence="3">
    <name type="scientific">marine sediment metagenome</name>
    <dbReference type="NCBI Taxonomy" id="412755"/>
    <lineage>
        <taxon>unclassified sequences</taxon>
        <taxon>metagenomes</taxon>
        <taxon>ecological metagenomes</taxon>
    </lineage>
</organism>
<dbReference type="InterPro" id="IPR013762">
    <property type="entry name" value="Integrase-like_cat_sf"/>
</dbReference>
<accession>X1QDS7</accession>
<evidence type="ECO:0000313" key="3">
    <source>
        <dbReference type="EMBL" id="GAI41434.1"/>
    </source>
</evidence>
<dbReference type="CDD" id="cd00397">
    <property type="entry name" value="DNA_BRE_C"/>
    <property type="match status" value="1"/>
</dbReference>
<protein>
    <recommendedName>
        <fullName evidence="2">Tyr recombinase domain-containing protein</fullName>
    </recommendedName>
</protein>
<keyword evidence="1" id="KW-0233">DNA recombination</keyword>
<dbReference type="PROSITE" id="PS51898">
    <property type="entry name" value="TYR_RECOMBINASE"/>
    <property type="match status" value="1"/>
</dbReference>
<reference evidence="3" key="1">
    <citation type="journal article" date="2014" name="Front. Microbiol.">
        <title>High frequency of phylogenetically diverse reductive dehalogenase-homologous genes in deep subseafloor sedimentary metagenomes.</title>
        <authorList>
            <person name="Kawai M."/>
            <person name="Futagami T."/>
            <person name="Toyoda A."/>
            <person name="Takaki Y."/>
            <person name="Nishi S."/>
            <person name="Hori S."/>
            <person name="Arai W."/>
            <person name="Tsubouchi T."/>
            <person name="Morono Y."/>
            <person name="Uchiyama I."/>
            <person name="Ito T."/>
            <person name="Fujiyama A."/>
            <person name="Inagaki F."/>
            <person name="Takami H."/>
        </authorList>
    </citation>
    <scope>NUCLEOTIDE SEQUENCE</scope>
    <source>
        <strain evidence="3">Expedition CK06-06</strain>
    </source>
</reference>
<dbReference type="InterPro" id="IPR002104">
    <property type="entry name" value="Integrase_catalytic"/>
</dbReference>
<proteinExistence type="predicted"/>
<dbReference type="AlphaFoldDB" id="X1QDS7"/>
<name>X1QDS7_9ZZZZ</name>
<dbReference type="GO" id="GO:0006310">
    <property type="term" value="P:DNA recombination"/>
    <property type="evidence" value="ECO:0007669"/>
    <property type="project" value="UniProtKB-KW"/>
</dbReference>
<dbReference type="Pfam" id="PF00589">
    <property type="entry name" value="Phage_integrase"/>
    <property type="match status" value="1"/>
</dbReference>
<dbReference type="InterPro" id="IPR011010">
    <property type="entry name" value="DNA_brk_join_enz"/>
</dbReference>
<sequence>MSDKKIENYNLLITPVKSLFKWAYRQDLIEHNIGEKIDLRKPRERQIEDYVWLVNGEISQLLAACDSFRQTLMCKFFLKTGMRVGRTEPQREFCGLGWDDFNFEQRTVKVHGKGRGVEGKIRHAHFDTELSDLLKEWRDEHRGGMPIYKDPGTVAIRVRGIARKAGISKLAEAEHPVHALKHSFYTNWVLSRRKANLPEDLRGLSAQVGTGIKTLDVYVHIAQEFLKPSYDETMRLQDREVG</sequence>
<dbReference type="GO" id="GO:0003677">
    <property type="term" value="F:DNA binding"/>
    <property type="evidence" value="ECO:0007669"/>
    <property type="project" value="InterPro"/>
</dbReference>
<gene>
    <name evidence="3" type="ORF">S06H3_46504</name>
</gene>
<dbReference type="Gene3D" id="1.10.443.10">
    <property type="entry name" value="Intergrase catalytic core"/>
    <property type="match status" value="1"/>
</dbReference>
<dbReference type="SUPFAM" id="SSF56349">
    <property type="entry name" value="DNA breaking-rejoining enzymes"/>
    <property type="match status" value="1"/>
</dbReference>
<dbReference type="GO" id="GO:0015074">
    <property type="term" value="P:DNA integration"/>
    <property type="evidence" value="ECO:0007669"/>
    <property type="project" value="InterPro"/>
</dbReference>
<feature type="domain" description="Tyr recombinase" evidence="2">
    <location>
        <begin position="48"/>
        <end position="231"/>
    </location>
</feature>